<dbReference type="EMBL" id="CM004466">
    <property type="protein sequence ID" value="OCU01440.1"/>
    <property type="molecule type" value="Genomic_DNA"/>
</dbReference>
<dbReference type="InterPro" id="IPR013783">
    <property type="entry name" value="Ig-like_fold"/>
</dbReference>
<name>A0A974E048_XENLA</name>
<dbReference type="PANTHER" id="PTHR19367">
    <property type="entry name" value="T-CELL RECEPTOR ALPHA CHAIN V REGION"/>
    <property type="match status" value="1"/>
</dbReference>
<sequence>MLLSDLTQKTHKGFSALHNKKETSYHMTKDRAELEDSGVYFCAVSDTVTKGAISPITQANLCQFDSRGAQKTTRNSSYFPSIHSPELDIESNSQVDQQKELTVHEGEVAEIHCNHSITTYDRMFWYKQKFSTGPEHIISGYMSAEDIGPFRMTFKKEKLSTSLIITDVQISHAGTYYCAVSDTVIKGTKTHVTKHSTLHLYHNTVLNWSRCHFYSEVLEKIYQCI</sequence>
<dbReference type="GO" id="GO:0042101">
    <property type="term" value="C:T cell receptor complex"/>
    <property type="evidence" value="ECO:0007669"/>
    <property type="project" value="UniProtKB-KW"/>
</dbReference>
<reference evidence="8" key="1">
    <citation type="journal article" date="2016" name="Nature">
        <title>Genome evolution in the allotetraploid frog Xenopus laevis.</title>
        <authorList>
            <person name="Session A.M."/>
            <person name="Uno Y."/>
            <person name="Kwon T."/>
            <person name="Chapman J.A."/>
            <person name="Toyoda A."/>
            <person name="Takahashi S."/>
            <person name="Fukui A."/>
            <person name="Hikosaka A."/>
            <person name="Suzuki A."/>
            <person name="Kondo M."/>
            <person name="van Heeringen S.J."/>
            <person name="Quigley I."/>
            <person name="Heinz S."/>
            <person name="Ogino H."/>
            <person name="Ochi H."/>
            <person name="Hellsten U."/>
            <person name="Lyons J.B."/>
            <person name="Simakov O."/>
            <person name="Putnam N."/>
            <person name="Stites J."/>
            <person name="Kuroki Y."/>
            <person name="Tanaka T."/>
            <person name="Michiue T."/>
            <person name="Watanabe M."/>
            <person name="Bogdanovic O."/>
            <person name="Lister R."/>
            <person name="Georgiou G."/>
            <person name="Paranjpe S.S."/>
            <person name="van Kruijsbergen I."/>
            <person name="Shu S."/>
            <person name="Carlson J."/>
            <person name="Kinoshita T."/>
            <person name="Ohta Y."/>
            <person name="Mawaribuchi S."/>
            <person name="Jenkins J."/>
            <person name="Grimwood J."/>
            <person name="Schmutz J."/>
            <person name="Mitros T."/>
            <person name="Mozaffari S.V."/>
            <person name="Suzuki Y."/>
            <person name="Haramoto Y."/>
            <person name="Yamamoto T.S."/>
            <person name="Takagi C."/>
            <person name="Heald R."/>
            <person name="Miller K."/>
            <person name="Haudenschild C."/>
            <person name="Kitzman J."/>
            <person name="Nakayama T."/>
            <person name="Izutsu Y."/>
            <person name="Robert J."/>
            <person name="Fortriede J."/>
            <person name="Burns K."/>
            <person name="Lotay V."/>
            <person name="Karimi K."/>
            <person name="Yasuoka Y."/>
            <person name="Dichmann D.S."/>
            <person name="Flajnik M.F."/>
            <person name="Houston D.W."/>
            <person name="Shendure J."/>
            <person name="DuPasquier L."/>
            <person name="Vize P.D."/>
            <person name="Zorn A.M."/>
            <person name="Ito M."/>
            <person name="Marcotte E.M."/>
            <person name="Wallingford J.B."/>
            <person name="Ito Y."/>
            <person name="Asashima M."/>
            <person name="Ueno N."/>
            <person name="Matsuda Y."/>
            <person name="Veenstra G.J."/>
            <person name="Fujiyama A."/>
            <person name="Harland R.M."/>
            <person name="Taira M."/>
            <person name="Rokhsar D.S."/>
        </authorList>
    </citation>
    <scope>NUCLEOTIDE SEQUENCE [LARGE SCALE GENOMIC DNA]</scope>
    <source>
        <strain evidence="8">J</strain>
    </source>
</reference>
<proteinExistence type="predicted"/>
<keyword evidence="5" id="KW-1279">T cell receptor</keyword>
<keyword evidence="5" id="KW-0391">Immunity</keyword>
<evidence type="ECO:0000256" key="5">
    <source>
        <dbReference type="ARBA" id="ARBA00043266"/>
    </source>
</evidence>
<dbReference type="InterPro" id="IPR036179">
    <property type="entry name" value="Ig-like_dom_sf"/>
</dbReference>
<evidence type="ECO:0000259" key="6">
    <source>
        <dbReference type="PROSITE" id="PS50835"/>
    </source>
</evidence>
<evidence type="ECO:0000256" key="4">
    <source>
        <dbReference type="ARBA" id="ARBA00023319"/>
    </source>
</evidence>
<evidence type="ECO:0000256" key="3">
    <source>
        <dbReference type="ARBA" id="ARBA00023170"/>
    </source>
</evidence>
<feature type="domain" description="Ig-like" evidence="6">
    <location>
        <begin position="85"/>
        <end position="199"/>
    </location>
</feature>
<dbReference type="InterPro" id="IPR013106">
    <property type="entry name" value="Ig_V-set"/>
</dbReference>
<keyword evidence="3" id="KW-0675">Receptor</keyword>
<evidence type="ECO:0000313" key="8">
    <source>
        <dbReference type="Proteomes" id="UP000694892"/>
    </source>
</evidence>
<dbReference type="PROSITE" id="PS50835">
    <property type="entry name" value="IG_LIKE"/>
    <property type="match status" value="1"/>
</dbReference>
<dbReference type="GO" id="GO:0002250">
    <property type="term" value="P:adaptive immune response"/>
    <property type="evidence" value="ECO:0007669"/>
    <property type="project" value="UniProtKB-KW"/>
</dbReference>
<keyword evidence="4" id="KW-0393">Immunoglobulin domain</keyword>
<dbReference type="InterPro" id="IPR003599">
    <property type="entry name" value="Ig_sub"/>
</dbReference>
<keyword evidence="2" id="KW-1064">Adaptive immunity</keyword>
<dbReference type="SUPFAM" id="SSF48726">
    <property type="entry name" value="Immunoglobulin"/>
    <property type="match status" value="2"/>
</dbReference>
<protein>
    <recommendedName>
        <fullName evidence="6">Ig-like domain-containing protein</fullName>
    </recommendedName>
</protein>
<keyword evidence="1" id="KW-0732">Signal</keyword>
<organism evidence="7 8">
    <name type="scientific">Xenopus laevis</name>
    <name type="common">African clawed frog</name>
    <dbReference type="NCBI Taxonomy" id="8355"/>
    <lineage>
        <taxon>Eukaryota</taxon>
        <taxon>Metazoa</taxon>
        <taxon>Chordata</taxon>
        <taxon>Craniata</taxon>
        <taxon>Vertebrata</taxon>
        <taxon>Euteleostomi</taxon>
        <taxon>Amphibia</taxon>
        <taxon>Batrachia</taxon>
        <taxon>Anura</taxon>
        <taxon>Pipoidea</taxon>
        <taxon>Pipidae</taxon>
        <taxon>Xenopodinae</taxon>
        <taxon>Xenopus</taxon>
        <taxon>Xenopus</taxon>
    </lineage>
</organism>
<dbReference type="Gene3D" id="2.60.40.10">
    <property type="entry name" value="Immunoglobulins"/>
    <property type="match status" value="2"/>
</dbReference>
<gene>
    <name evidence="7" type="ORF">XELAEV_18007229mg</name>
</gene>
<evidence type="ECO:0000256" key="1">
    <source>
        <dbReference type="ARBA" id="ARBA00022729"/>
    </source>
</evidence>
<evidence type="ECO:0000313" key="7">
    <source>
        <dbReference type="EMBL" id="OCU01440.1"/>
    </source>
</evidence>
<dbReference type="PANTHER" id="PTHR19367:SF18">
    <property type="entry name" value="T CELL RECEPTOR ALPHA VARIABLE 16"/>
    <property type="match status" value="1"/>
</dbReference>
<dbReference type="SMART" id="SM00406">
    <property type="entry name" value="IGv"/>
    <property type="match status" value="1"/>
</dbReference>
<dbReference type="SMART" id="SM00409">
    <property type="entry name" value="IG"/>
    <property type="match status" value="1"/>
</dbReference>
<accession>A0A974E048</accession>
<dbReference type="Pfam" id="PF07686">
    <property type="entry name" value="V-set"/>
    <property type="match status" value="1"/>
</dbReference>
<evidence type="ECO:0000256" key="2">
    <source>
        <dbReference type="ARBA" id="ARBA00023130"/>
    </source>
</evidence>
<dbReference type="InterPro" id="IPR007110">
    <property type="entry name" value="Ig-like_dom"/>
</dbReference>
<dbReference type="AlphaFoldDB" id="A0A974E048"/>
<dbReference type="Proteomes" id="UP000694892">
    <property type="component" value="Chromosome 1L"/>
</dbReference>
<dbReference type="InterPro" id="IPR051287">
    <property type="entry name" value="TCR_variable_region"/>
</dbReference>